<feature type="transmembrane region" description="Helical" evidence="1">
    <location>
        <begin position="126"/>
        <end position="151"/>
    </location>
</feature>
<dbReference type="EMBL" id="JASNFN010000004">
    <property type="protein sequence ID" value="MDP5182205.1"/>
    <property type="molecule type" value="Genomic_DNA"/>
</dbReference>
<keyword evidence="1" id="KW-1133">Transmembrane helix</keyword>
<keyword evidence="1" id="KW-0472">Membrane</keyword>
<organism evidence="2 3">
    <name type="scientific">Blastococcus carthaginiensis</name>
    <dbReference type="NCBI Taxonomy" id="3050034"/>
    <lineage>
        <taxon>Bacteria</taxon>
        <taxon>Bacillati</taxon>
        <taxon>Actinomycetota</taxon>
        <taxon>Actinomycetes</taxon>
        <taxon>Geodermatophilales</taxon>
        <taxon>Geodermatophilaceae</taxon>
        <taxon>Blastococcus</taxon>
    </lineage>
</organism>
<comment type="caution">
    <text evidence="2">The sequence shown here is derived from an EMBL/GenBank/DDBJ whole genome shotgun (WGS) entry which is preliminary data.</text>
</comment>
<feature type="transmembrane region" description="Helical" evidence="1">
    <location>
        <begin position="254"/>
        <end position="275"/>
    </location>
</feature>
<sequence length="280" mass="28751">MTGTLSTPVPDTVALDPNRHVPGARDPGFAQTVRAEWVKFWSVRSTPWSIGALVALGAGLTVLVCAVSAADLAEGTTGEAAGSFITWGMTVAQITAIVLGALVVTSEYGTGMIRATLTATPHRGRVLAAKALVLTGTLFVAGTVTAVLGYLGGNWFLEREGIGLALSDDGVLRSLLGSGLYMAGIGLLAAAVGLLVRHTAAALSIVLALLLVVGNMVMLLPGAWGEWATKLMPGNAGSVVATPVSFNPDLLDPWTGFAVFCAEVAAVLLAGYLVLRRRDA</sequence>
<accession>A0ABT9I9E6</accession>
<feature type="transmembrane region" description="Helical" evidence="1">
    <location>
        <begin position="171"/>
        <end position="196"/>
    </location>
</feature>
<protein>
    <submittedName>
        <fullName evidence="2">ABC transporter permease subunit</fullName>
    </submittedName>
</protein>
<gene>
    <name evidence="2" type="ORF">QOZ88_06110</name>
</gene>
<feature type="transmembrane region" description="Helical" evidence="1">
    <location>
        <begin position="84"/>
        <end position="105"/>
    </location>
</feature>
<evidence type="ECO:0000313" key="2">
    <source>
        <dbReference type="EMBL" id="MDP5182205.1"/>
    </source>
</evidence>
<reference evidence="3" key="1">
    <citation type="submission" date="2023-05" db="EMBL/GenBank/DDBJ databases">
        <title>Draft genome of Pseudofrankia sp. BMG5.37.</title>
        <authorList>
            <person name="Gtari M."/>
            <person name="Ghodhbane F."/>
            <person name="Sbissi I."/>
        </authorList>
    </citation>
    <scope>NUCLEOTIDE SEQUENCE [LARGE SCALE GENOMIC DNA]</scope>
    <source>
        <strain evidence="3">BMG 814</strain>
    </source>
</reference>
<feature type="transmembrane region" description="Helical" evidence="1">
    <location>
        <begin position="48"/>
        <end position="72"/>
    </location>
</feature>
<keyword evidence="1" id="KW-0812">Transmembrane</keyword>
<name>A0ABT9I9E6_9ACTN</name>
<evidence type="ECO:0000313" key="3">
    <source>
        <dbReference type="Proteomes" id="UP001233673"/>
    </source>
</evidence>
<proteinExistence type="predicted"/>
<feature type="transmembrane region" description="Helical" evidence="1">
    <location>
        <begin position="203"/>
        <end position="224"/>
    </location>
</feature>
<evidence type="ECO:0000256" key="1">
    <source>
        <dbReference type="SAM" id="Phobius"/>
    </source>
</evidence>
<dbReference type="Proteomes" id="UP001233673">
    <property type="component" value="Unassembled WGS sequence"/>
</dbReference>
<dbReference type="RefSeq" id="WP_305998904.1">
    <property type="nucleotide sequence ID" value="NZ_JASNFN010000004.1"/>
</dbReference>
<keyword evidence="3" id="KW-1185">Reference proteome</keyword>